<reference evidence="2" key="1">
    <citation type="submission" date="2021-08" db="EMBL/GenBank/DDBJ databases">
        <title>Hoeflea bacterium WL0058 sp. nov., isolated from the sediment.</title>
        <authorList>
            <person name="Wang L."/>
            <person name="Zhang D."/>
        </authorList>
    </citation>
    <scope>NUCLEOTIDE SEQUENCE</scope>
    <source>
        <strain evidence="2">WL0058</strain>
    </source>
</reference>
<dbReference type="InterPro" id="IPR030395">
    <property type="entry name" value="GP_PDE_dom"/>
</dbReference>
<proteinExistence type="predicted"/>
<dbReference type="Pfam" id="PF03009">
    <property type="entry name" value="GDPD"/>
    <property type="match status" value="1"/>
</dbReference>
<accession>A0AAE3D2E5</accession>
<evidence type="ECO:0000259" key="1">
    <source>
        <dbReference type="PROSITE" id="PS51704"/>
    </source>
</evidence>
<evidence type="ECO:0000313" key="2">
    <source>
        <dbReference type="EMBL" id="MBW8640760.1"/>
    </source>
</evidence>
<dbReference type="GO" id="GO:0006629">
    <property type="term" value="P:lipid metabolic process"/>
    <property type="evidence" value="ECO:0007669"/>
    <property type="project" value="InterPro"/>
</dbReference>
<dbReference type="EMBL" id="JAICBX010000009">
    <property type="protein sequence ID" value="MBW8640760.1"/>
    <property type="molecule type" value="Genomic_DNA"/>
</dbReference>
<dbReference type="GO" id="GO:0008081">
    <property type="term" value="F:phosphoric diester hydrolase activity"/>
    <property type="evidence" value="ECO:0007669"/>
    <property type="project" value="InterPro"/>
</dbReference>
<dbReference type="Proteomes" id="UP001196509">
    <property type="component" value="Unassembled WGS sequence"/>
</dbReference>
<dbReference type="PANTHER" id="PTHR46211">
    <property type="entry name" value="GLYCEROPHOSPHORYL DIESTER PHOSPHODIESTERASE"/>
    <property type="match status" value="1"/>
</dbReference>
<comment type="caution">
    <text evidence="2">The sequence shown here is derived from an EMBL/GenBank/DDBJ whole genome shotgun (WGS) entry which is preliminary data.</text>
</comment>
<gene>
    <name evidence="2" type="ORF">K1W69_26450</name>
</gene>
<dbReference type="SUPFAM" id="SSF51695">
    <property type="entry name" value="PLC-like phosphodiesterases"/>
    <property type="match status" value="1"/>
</dbReference>
<dbReference type="PANTHER" id="PTHR46211:SF14">
    <property type="entry name" value="GLYCEROPHOSPHODIESTER PHOSPHODIESTERASE"/>
    <property type="match status" value="1"/>
</dbReference>
<dbReference type="Gene3D" id="3.20.20.190">
    <property type="entry name" value="Phosphatidylinositol (PI) phosphodiesterase"/>
    <property type="match status" value="1"/>
</dbReference>
<feature type="domain" description="GP-PDE" evidence="1">
    <location>
        <begin position="33"/>
        <end position="266"/>
    </location>
</feature>
<dbReference type="AlphaFoldDB" id="A0AAE3D2E5"/>
<dbReference type="PROSITE" id="PS51704">
    <property type="entry name" value="GP_PDE"/>
    <property type="match status" value="1"/>
</dbReference>
<organism evidence="2 3">
    <name type="scientific">Flavimaribacter sediminis</name>
    <dbReference type="NCBI Taxonomy" id="2865987"/>
    <lineage>
        <taxon>Bacteria</taxon>
        <taxon>Pseudomonadati</taxon>
        <taxon>Pseudomonadota</taxon>
        <taxon>Alphaproteobacteria</taxon>
        <taxon>Hyphomicrobiales</taxon>
        <taxon>Rhizobiaceae</taxon>
        <taxon>Flavimaribacter</taxon>
    </lineage>
</organism>
<dbReference type="RefSeq" id="WP_220231497.1">
    <property type="nucleotide sequence ID" value="NZ_JAICBX010000009.1"/>
</dbReference>
<evidence type="ECO:0000313" key="3">
    <source>
        <dbReference type="Proteomes" id="UP001196509"/>
    </source>
</evidence>
<name>A0AAE3D2E5_9HYPH</name>
<dbReference type="InterPro" id="IPR017946">
    <property type="entry name" value="PLC-like_Pdiesterase_TIM-brl"/>
</dbReference>
<keyword evidence="3" id="KW-1185">Reference proteome</keyword>
<protein>
    <recommendedName>
        <fullName evidence="1">GP-PDE domain-containing protein</fullName>
    </recommendedName>
</protein>
<sequence length="266" mass="29623">MKDRLMGWAQDAADFAMAMVPRKVPDADAVRRCRIVAHRGAHDYNRAAKENTLEAFDLARAAGVWGVETDIRWTADLTPVICHDPDTARVFGKDVRLCDVSFEALRAAVPAVPSLAEVVAEFGGKLHLMLELKAETFPDIERQRRILAEHLSGLKPGECYHMMALDPDLFETFDILPRQCCLPVAMANMAAISRRTLGQPYGGVTGHYLLLTEAIKRRHEAVGQKVGTGFVKSRNCLYREMNRGMEWIFSNDAVAMQRIVDALKAG</sequence>